<gene>
    <name evidence="1" type="ORF">BDD14_2235</name>
</gene>
<evidence type="ECO:0000313" key="2">
    <source>
        <dbReference type="Proteomes" id="UP000292958"/>
    </source>
</evidence>
<sequence length="195" mass="21448">MSTKGIAASGAKAAEEDPSKLLKQYGCDPIQFRGTDGLYERHLHFDNAIDEKQLANYQRSPDPASPTDAARLSLVRSGLGSLTGRKRSPLAPSIFDSCSPSRTPSSFFHHCIEKSRTSSVACGSMPARDFLTFVGCTILRHIVAPRRSEKATSGPTRRYKGGARERLCRVKVLVNRGGKQLSDWVWVPTSRQLSR</sequence>
<name>A0A4Q7YUW0_9BACT</name>
<dbReference type="AlphaFoldDB" id="A0A4Q7YUW0"/>
<dbReference type="EMBL" id="SHKW01000001">
    <property type="protein sequence ID" value="RZU40759.1"/>
    <property type="molecule type" value="Genomic_DNA"/>
</dbReference>
<comment type="caution">
    <text evidence="1">The sequence shown here is derived from an EMBL/GenBank/DDBJ whole genome shotgun (WGS) entry which is preliminary data.</text>
</comment>
<keyword evidence="2" id="KW-1185">Reference proteome</keyword>
<accession>A0A4Q7YUW0</accession>
<organism evidence="1 2">
    <name type="scientific">Edaphobacter modestus</name>
    <dbReference type="NCBI Taxonomy" id="388466"/>
    <lineage>
        <taxon>Bacteria</taxon>
        <taxon>Pseudomonadati</taxon>
        <taxon>Acidobacteriota</taxon>
        <taxon>Terriglobia</taxon>
        <taxon>Terriglobales</taxon>
        <taxon>Acidobacteriaceae</taxon>
        <taxon>Edaphobacter</taxon>
    </lineage>
</organism>
<protein>
    <submittedName>
        <fullName evidence="1">Uncharacterized protein</fullName>
    </submittedName>
</protein>
<dbReference type="Proteomes" id="UP000292958">
    <property type="component" value="Unassembled WGS sequence"/>
</dbReference>
<reference evidence="1 2" key="1">
    <citation type="submission" date="2019-02" db="EMBL/GenBank/DDBJ databases">
        <title>Genomic Encyclopedia of Archaeal and Bacterial Type Strains, Phase II (KMG-II): from individual species to whole genera.</title>
        <authorList>
            <person name="Goeker M."/>
        </authorList>
    </citation>
    <scope>NUCLEOTIDE SEQUENCE [LARGE SCALE GENOMIC DNA]</scope>
    <source>
        <strain evidence="1 2">DSM 18101</strain>
    </source>
</reference>
<evidence type="ECO:0000313" key="1">
    <source>
        <dbReference type="EMBL" id="RZU40759.1"/>
    </source>
</evidence>
<proteinExistence type="predicted"/>